<evidence type="ECO:0000256" key="5">
    <source>
        <dbReference type="ARBA" id="ARBA00023077"/>
    </source>
</evidence>
<dbReference type="STRING" id="646.BJD16_16420"/>
<keyword evidence="12" id="KW-0675">Receptor</keyword>
<dbReference type="NCBIfam" id="TIGR01778">
    <property type="entry name" value="TonB-copper"/>
    <property type="match status" value="1"/>
</dbReference>
<gene>
    <name evidence="12" type="ORF">BJD16_16420</name>
</gene>
<dbReference type="Pfam" id="PF00593">
    <property type="entry name" value="TonB_dep_Rec_b-barrel"/>
    <property type="match status" value="1"/>
</dbReference>
<keyword evidence="2 8" id="KW-0813">Transport</keyword>
<reference evidence="12 13" key="1">
    <citation type="submission" date="2016-09" db="EMBL/GenBank/DDBJ databases">
        <title>Draft Genome Sequence of Aeromonas sobria Strain 08005, Isolated from Sick Rana catesbeiana.</title>
        <authorList>
            <person name="Yang Q."/>
        </authorList>
    </citation>
    <scope>NUCLEOTIDE SEQUENCE [LARGE SCALE GENOMIC DNA]</scope>
    <source>
        <strain evidence="12 13">08005</strain>
    </source>
</reference>
<dbReference type="RefSeq" id="WP_042023126.1">
    <property type="nucleotide sequence ID" value="NZ_CDBW01000039.1"/>
</dbReference>
<protein>
    <submittedName>
        <fullName evidence="12">TonB-dependent copper receptor</fullName>
    </submittedName>
</protein>
<keyword evidence="3 8" id="KW-1134">Transmembrane beta strand</keyword>
<dbReference type="Pfam" id="PF07715">
    <property type="entry name" value="Plug"/>
    <property type="match status" value="1"/>
</dbReference>
<evidence type="ECO:0000313" key="13">
    <source>
        <dbReference type="Proteomes" id="UP000179934"/>
    </source>
</evidence>
<keyword evidence="7 8" id="KW-0998">Cell outer membrane</keyword>
<sequence length="655" mass="72687">MACHMRTPLALLVGGLACHGAAGQEQVQQLDPMVVVATRPASTLEVTLDPKKPGSPMPAADGAGYLKNVTGMSMVRKGGLGGDPVLRGMGMSRLNVQMDGGMLAGGCGGRMDPPTAYVFPQSFDRIRVLKGPQSLEQGATLAGTVLFERDRPEFTAPGLKADASALYGSFGRDDQMVDMTAGSTDGYLRGQFTHSDSDDYRDGHGNEVRSFYRRENGTAQLGWTPGEHTWLELTAERSNARAAYADRTMDGPMFDRESFGLKLKQEQITTHWQRSELTLWDNYIDHIMDNFSLRQNSGMKMLSNPDRLNTGGRWANDIALPADWLLTAGFDSNRDQHRSRSGVDYATKDRQRTLRFEQQGGFAELGRQQGGHSYKGGYRQDRVETTRYGAGEQTLYSDTLNLNSGFGRYEYQWSPRWSSYLAWGQAERAPDYWERSKDSTPFTLNPERSRQWDAGLALRSRELDLTLSLFSADIKEFLLYNSKSNKVRNIDAQTRGGELEGRWQFAEQWRLDGGLAVVYGENRSDNKPLAQMPPLDGKLALGWQPDEALSFTLLGRAVAAQERVDVGSGTVAGQDQGETPGFFTLNLSGAWQFAKGWQLSAGVDNLFDTFYYEHLSKSVHSSQAGLGYEQSGRIPEPGRSYWLSVNYRFASDGVL</sequence>
<name>A0A1S2CU12_AERSO</name>
<evidence type="ECO:0000313" key="12">
    <source>
        <dbReference type="EMBL" id="OHY91538.1"/>
    </source>
</evidence>
<dbReference type="PROSITE" id="PS51257">
    <property type="entry name" value="PROKAR_LIPOPROTEIN"/>
    <property type="match status" value="1"/>
</dbReference>
<feature type="domain" description="TonB-dependent receptor plug" evidence="11">
    <location>
        <begin position="59"/>
        <end position="143"/>
    </location>
</feature>
<dbReference type="InterPro" id="IPR036942">
    <property type="entry name" value="Beta-barrel_TonB_sf"/>
</dbReference>
<evidence type="ECO:0000256" key="3">
    <source>
        <dbReference type="ARBA" id="ARBA00022452"/>
    </source>
</evidence>
<evidence type="ECO:0000256" key="1">
    <source>
        <dbReference type="ARBA" id="ARBA00004571"/>
    </source>
</evidence>
<keyword evidence="6 8" id="KW-0472">Membrane</keyword>
<proteinExistence type="inferred from homology"/>
<dbReference type="InterPro" id="IPR000531">
    <property type="entry name" value="Beta-barrel_TonB"/>
</dbReference>
<dbReference type="SUPFAM" id="SSF56935">
    <property type="entry name" value="Porins"/>
    <property type="match status" value="1"/>
</dbReference>
<accession>A0A1S2CU12</accession>
<dbReference type="GeneID" id="58923776"/>
<evidence type="ECO:0000256" key="6">
    <source>
        <dbReference type="ARBA" id="ARBA00023136"/>
    </source>
</evidence>
<comment type="similarity">
    <text evidence="8 9">Belongs to the TonB-dependent receptor family.</text>
</comment>
<evidence type="ECO:0000256" key="7">
    <source>
        <dbReference type="ARBA" id="ARBA00023237"/>
    </source>
</evidence>
<evidence type="ECO:0000256" key="2">
    <source>
        <dbReference type="ARBA" id="ARBA00022448"/>
    </source>
</evidence>
<dbReference type="AlphaFoldDB" id="A0A1S2CU12"/>
<dbReference type="Gene3D" id="2.40.170.20">
    <property type="entry name" value="TonB-dependent receptor, beta-barrel domain"/>
    <property type="match status" value="1"/>
</dbReference>
<dbReference type="PANTHER" id="PTHR30069">
    <property type="entry name" value="TONB-DEPENDENT OUTER MEMBRANE RECEPTOR"/>
    <property type="match status" value="1"/>
</dbReference>
<dbReference type="Proteomes" id="UP000179934">
    <property type="component" value="Unassembled WGS sequence"/>
</dbReference>
<evidence type="ECO:0000256" key="4">
    <source>
        <dbReference type="ARBA" id="ARBA00022692"/>
    </source>
</evidence>
<dbReference type="InterPro" id="IPR039426">
    <property type="entry name" value="TonB-dep_rcpt-like"/>
</dbReference>
<dbReference type="GO" id="GO:0015344">
    <property type="term" value="F:siderophore uptake transmembrane transporter activity"/>
    <property type="evidence" value="ECO:0007669"/>
    <property type="project" value="TreeGrafter"/>
</dbReference>
<evidence type="ECO:0000256" key="9">
    <source>
        <dbReference type="RuleBase" id="RU003357"/>
    </source>
</evidence>
<comment type="subcellular location">
    <subcellularLocation>
        <location evidence="1 8">Cell outer membrane</location>
        <topology evidence="1 8">Multi-pass membrane protein</topology>
    </subcellularLocation>
</comment>
<comment type="caution">
    <text evidence="12">The sequence shown here is derived from an EMBL/GenBank/DDBJ whole genome shotgun (WGS) entry which is preliminary data.</text>
</comment>
<evidence type="ECO:0000259" key="10">
    <source>
        <dbReference type="Pfam" id="PF00593"/>
    </source>
</evidence>
<dbReference type="CDD" id="cd01347">
    <property type="entry name" value="ligand_gated_channel"/>
    <property type="match status" value="1"/>
</dbReference>
<feature type="domain" description="TonB-dependent receptor-like beta-barrel" evidence="10">
    <location>
        <begin position="193"/>
        <end position="606"/>
    </location>
</feature>
<dbReference type="InterPro" id="IPR037066">
    <property type="entry name" value="Plug_dom_sf"/>
</dbReference>
<dbReference type="GO" id="GO:0009279">
    <property type="term" value="C:cell outer membrane"/>
    <property type="evidence" value="ECO:0007669"/>
    <property type="project" value="UniProtKB-SubCell"/>
</dbReference>
<dbReference type="PROSITE" id="PS52016">
    <property type="entry name" value="TONB_DEPENDENT_REC_3"/>
    <property type="match status" value="1"/>
</dbReference>
<keyword evidence="5 9" id="KW-0798">TonB box</keyword>
<evidence type="ECO:0000259" key="11">
    <source>
        <dbReference type="Pfam" id="PF07715"/>
    </source>
</evidence>
<dbReference type="PANTHER" id="PTHR30069:SF49">
    <property type="entry name" value="OUTER MEMBRANE PROTEIN C"/>
    <property type="match status" value="1"/>
</dbReference>
<evidence type="ECO:0000256" key="8">
    <source>
        <dbReference type="PROSITE-ProRule" id="PRU01360"/>
    </source>
</evidence>
<dbReference type="Gene3D" id="2.170.130.10">
    <property type="entry name" value="TonB-dependent receptor, plug domain"/>
    <property type="match status" value="1"/>
</dbReference>
<organism evidence="12 13">
    <name type="scientific">Aeromonas sobria</name>
    <dbReference type="NCBI Taxonomy" id="646"/>
    <lineage>
        <taxon>Bacteria</taxon>
        <taxon>Pseudomonadati</taxon>
        <taxon>Pseudomonadota</taxon>
        <taxon>Gammaproteobacteria</taxon>
        <taxon>Aeromonadales</taxon>
        <taxon>Aeromonadaceae</taxon>
        <taxon>Aeromonas</taxon>
    </lineage>
</organism>
<dbReference type="InterPro" id="IPR012910">
    <property type="entry name" value="Plug_dom"/>
</dbReference>
<dbReference type="InterPro" id="IPR010100">
    <property type="entry name" value="TonB-dep_Cu_rcpt"/>
</dbReference>
<dbReference type="EMBL" id="MKFU01000021">
    <property type="protein sequence ID" value="OHY91538.1"/>
    <property type="molecule type" value="Genomic_DNA"/>
</dbReference>
<keyword evidence="4 8" id="KW-0812">Transmembrane</keyword>
<dbReference type="OrthoDB" id="5332150at2"/>
<dbReference type="GO" id="GO:0044718">
    <property type="term" value="P:siderophore transmembrane transport"/>
    <property type="evidence" value="ECO:0007669"/>
    <property type="project" value="TreeGrafter"/>
</dbReference>